<evidence type="ECO:0000313" key="5">
    <source>
        <dbReference type="Proteomes" id="UP001152523"/>
    </source>
</evidence>
<organism evidence="4 5">
    <name type="scientific">Cuscuta epithymum</name>
    <dbReference type="NCBI Taxonomy" id="186058"/>
    <lineage>
        <taxon>Eukaryota</taxon>
        <taxon>Viridiplantae</taxon>
        <taxon>Streptophyta</taxon>
        <taxon>Embryophyta</taxon>
        <taxon>Tracheophyta</taxon>
        <taxon>Spermatophyta</taxon>
        <taxon>Magnoliopsida</taxon>
        <taxon>eudicotyledons</taxon>
        <taxon>Gunneridae</taxon>
        <taxon>Pentapetalae</taxon>
        <taxon>asterids</taxon>
        <taxon>lamiids</taxon>
        <taxon>Solanales</taxon>
        <taxon>Convolvulaceae</taxon>
        <taxon>Cuscuteae</taxon>
        <taxon>Cuscuta</taxon>
        <taxon>Cuscuta subgen. Cuscuta</taxon>
    </lineage>
</organism>
<proteinExistence type="predicted"/>
<dbReference type="InterPro" id="IPR013103">
    <property type="entry name" value="RVT_2"/>
</dbReference>
<keyword evidence="5" id="KW-1185">Reference proteome</keyword>
<evidence type="ECO:0000313" key="3">
    <source>
        <dbReference type="EMBL" id="CAH9070134.1"/>
    </source>
</evidence>
<evidence type="ECO:0000259" key="2">
    <source>
        <dbReference type="Pfam" id="PF07727"/>
    </source>
</evidence>
<dbReference type="Pfam" id="PF07727">
    <property type="entry name" value="RVT_2"/>
    <property type="match status" value="1"/>
</dbReference>
<evidence type="ECO:0000313" key="4">
    <source>
        <dbReference type="EMBL" id="CAH9139023.1"/>
    </source>
</evidence>
<sequence length="116" mass="13712">MNEKMTMLECNQSAMEIWLLHYLDIKFVILQSELIQEVYMESLPGFVTQRVYCEFVCRLHKSLYEYMQTPRAWHTRFNYFIKQLGDQKRRSSKSSSSKRSSSTSSSSSRPIHSPSN</sequence>
<comment type="caution">
    <text evidence="4">The sequence shown here is derived from an EMBL/GenBank/DDBJ whole genome shotgun (WGS) entry which is preliminary data.</text>
</comment>
<dbReference type="EMBL" id="CAMAPF010000017">
    <property type="protein sequence ID" value="CAH9070134.1"/>
    <property type="molecule type" value="Genomic_DNA"/>
</dbReference>
<evidence type="ECO:0000256" key="1">
    <source>
        <dbReference type="SAM" id="MobiDB-lite"/>
    </source>
</evidence>
<accession>A0AAV0FTV4</accession>
<feature type="domain" description="Reverse transcriptase Ty1/copia-type" evidence="2">
    <location>
        <begin position="12"/>
        <end position="88"/>
    </location>
</feature>
<reference evidence="4" key="1">
    <citation type="submission" date="2022-07" db="EMBL/GenBank/DDBJ databases">
        <authorList>
            <person name="Macas J."/>
            <person name="Novak P."/>
            <person name="Neumann P."/>
        </authorList>
    </citation>
    <scope>NUCLEOTIDE SEQUENCE</scope>
</reference>
<name>A0AAV0FTV4_9ASTE</name>
<protein>
    <recommendedName>
        <fullName evidence="2">Reverse transcriptase Ty1/copia-type domain-containing protein</fullName>
    </recommendedName>
</protein>
<feature type="region of interest" description="Disordered" evidence="1">
    <location>
        <begin position="85"/>
        <end position="116"/>
    </location>
</feature>
<feature type="compositionally biased region" description="Low complexity" evidence="1">
    <location>
        <begin position="93"/>
        <end position="109"/>
    </location>
</feature>
<dbReference type="Proteomes" id="UP001152523">
    <property type="component" value="Unassembled WGS sequence"/>
</dbReference>
<gene>
    <name evidence="3" type="ORF">CEPIT_LOCUS3317</name>
    <name evidence="4" type="ORF">CEPIT_LOCUS37273</name>
</gene>
<dbReference type="AlphaFoldDB" id="A0AAV0FTV4"/>
<dbReference type="EMBL" id="CAMAPF010001014">
    <property type="protein sequence ID" value="CAH9139023.1"/>
    <property type="molecule type" value="Genomic_DNA"/>
</dbReference>